<dbReference type="Pfam" id="PF16664">
    <property type="entry name" value="STAC2_u1"/>
    <property type="match status" value="1"/>
</dbReference>
<keyword evidence="10" id="KW-1185">Reference proteome</keyword>
<organism evidence="9 10">
    <name type="scientific">Ataeniobius toweri</name>
    <dbReference type="NCBI Taxonomy" id="208326"/>
    <lineage>
        <taxon>Eukaryota</taxon>
        <taxon>Metazoa</taxon>
        <taxon>Chordata</taxon>
        <taxon>Craniata</taxon>
        <taxon>Vertebrata</taxon>
        <taxon>Euteleostomi</taxon>
        <taxon>Actinopterygii</taxon>
        <taxon>Neopterygii</taxon>
        <taxon>Teleostei</taxon>
        <taxon>Neoteleostei</taxon>
        <taxon>Acanthomorphata</taxon>
        <taxon>Ovalentaria</taxon>
        <taxon>Atherinomorphae</taxon>
        <taxon>Cyprinodontiformes</taxon>
        <taxon>Goodeidae</taxon>
        <taxon>Ataeniobius</taxon>
    </lineage>
</organism>
<keyword evidence="7" id="KW-0472">Membrane</keyword>
<comment type="caution">
    <text evidence="9">The sequence shown here is derived from an EMBL/GenBank/DDBJ whole genome shotgun (WGS) entry which is preliminary data.</text>
</comment>
<keyword evidence="4" id="KW-0963">Cytoplasm</keyword>
<accession>A0ABU7C722</accession>
<evidence type="ECO:0000256" key="6">
    <source>
        <dbReference type="ARBA" id="ARBA00022771"/>
    </source>
</evidence>
<evidence type="ECO:0000313" key="10">
    <source>
        <dbReference type="Proteomes" id="UP001345963"/>
    </source>
</evidence>
<dbReference type="PANTHER" id="PTHR15135">
    <property type="entry name" value="STAC"/>
    <property type="match status" value="1"/>
</dbReference>
<evidence type="ECO:0000313" key="9">
    <source>
        <dbReference type="EMBL" id="MED6258487.1"/>
    </source>
</evidence>
<evidence type="ECO:0000256" key="7">
    <source>
        <dbReference type="ARBA" id="ARBA00023136"/>
    </source>
</evidence>
<dbReference type="InterPro" id="IPR039688">
    <property type="entry name" value="STAC1/2/3"/>
</dbReference>
<keyword evidence="3" id="KW-1003">Cell membrane</keyword>
<feature type="region of interest" description="Disordered" evidence="8">
    <location>
        <begin position="138"/>
        <end position="158"/>
    </location>
</feature>
<keyword evidence="6" id="KW-0863">Zinc-finger</keyword>
<keyword evidence="6" id="KW-0479">Metal-binding</keyword>
<name>A0ABU7C722_9TELE</name>
<sequence length="223" mass="24840">MKSVGLSRSRAYGLFCEKSGYQDYGSYNRDCVQLSTNRYNSIARTTAKHVVFLAGNTAKHGLRCKACKMSLHHKCENGVGQQRCMGKLPKGFRRYYSSPLLNQEQYGCIKEVMPIACGNKVDPVYEALRFGTSLAQKAKRASGSDSPHRNSASDLDNVPEEVMAHSSRQELSGKHSDDVFTVIQNGAECLYLPERKADDLPVSNKFLKVFLHRTENALLSLVP</sequence>
<proteinExistence type="predicted"/>
<dbReference type="EMBL" id="JAHUTI010080632">
    <property type="protein sequence ID" value="MED6258487.1"/>
    <property type="molecule type" value="Genomic_DNA"/>
</dbReference>
<dbReference type="PANTHER" id="PTHR15135:SF3">
    <property type="entry name" value="SH3 AND CYSTEINE-RICH DOMAIN-CONTAINING PROTEIN"/>
    <property type="match status" value="1"/>
</dbReference>
<evidence type="ECO:0000256" key="2">
    <source>
        <dbReference type="ARBA" id="ARBA00004496"/>
    </source>
</evidence>
<dbReference type="Proteomes" id="UP001345963">
    <property type="component" value="Unassembled WGS sequence"/>
</dbReference>
<evidence type="ECO:0000256" key="5">
    <source>
        <dbReference type="ARBA" id="ARBA00022737"/>
    </source>
</evidence>
<reference evidence="9 10" key="1">
    <citation type="submission" date="2021-07" db="EMBL/GenBank/DDBJ databases">
        <authorList>
            <person name="Palmer J.M."/>
        </authorList>
    </citation>
    <scope>NUCLEOTIDE SEQUENCE [LARGE SCALE GENOMIC DNA]</scope>
    <source>
        <strain evidence="9 10">AT_MEX2019</strain>
        <tissue evidence="9">Muscle</tissue>
    </source>
</reference>
<gene>
    <name evidence="9" type="ORF">ATANTOWER_008077</name>
</gene>
<feature type="compositionally biased region" description="Polar residues" evidence="8">
    <location>
        <begin position="143"/>
        <end position="154"/>
    </location>
</feature>
<evidence type="ECO:0008006" key="11">
    <source>
        <dbReference type="Google" id="ProtNLM"/>
    </source>
</evidence>
<comment type="subcellular location">
    <subcellularLocation>
        <location evidence="1">Cell membrane</location>
    </subcellularLocation>
    <subcellularLocation>
        <location evidence="2">Cytoplasm</location>
    </subcellularLocation>
</comment>
<evidence type="ECO:0000256" key="8">
    <source>
        <dbReference type="SAM" id="MobiDB-lite"/>
    </source>
</evidence>
<evidence type="ECO:0000256" key="4">
    <source>
        <dbReference type="ARBA" id="ARBA00022490"/>
    </source>
</evidence>
<dbReference type="Gene3D" id="3.30.60.20">
    <property type="match status" value="1"/>
</dbReference>
<keyword evidence="5" id="KW-0677">Repeat</keyword>
<keyword evidence="6" id="KW-0862">Zinc</keyword>
<evidence type="ECO:0000256" key="1">
    <source>
        <dbReference type="ARBA" id="ARBA00004236"/>
    </source>
</evidence>
<evidence type="ECO:0000256" key="3">
    <source>
        <dbReference type="ARBA" id="ARBA00022475"/>
    </source>
</evidence>
<protein>
    <recommendedName>
        <fullName evidence="11">Phorbol-ester/DAG-type domain-containing protein</fullName>
    </recommendedName>
</protein>